<dbReference type="Proteomes" id="UP000313359">
    <property type="component" value="Unassembled WGS sequence"/>
</dbReference>
<proteinExistence type="predicted"/>
<evidence type="ECO:0000313" key="2">
    <source>
        <dbReference type="EMBL" id="RPD58839.1"/>
    </source>
</evidence>
<protein>
    <submittedName>
        <fullName evidence="2">Uncharacterized protein</fullName>
    </submittedName>
</protein>
<feature type="region of interest" description="Disordered" evidence="1">
    <location>
        <begin position="153"/>
        <end position="272"/>
    </location>
</feature>
<dbReference type="EMBL" id="ML122273">
    <property type="protein sequence ID" value="RPD58839.1"/>
    <property type="molecule type" value="Genomic_DNA"/>
</dbReference>
<gene>
    <name evidence="2" type="ORF">L227DRAFT_178249</name>
</gene>
<accession>A0A5C2S6V5</accession>
<evidence type="ECO:0000256" key="1">
    <source>
        <dbReference type="SAM" id="MobiDB-lite"/>
    </source>
</evidence>
<feature type="compositionally biased region" description="Low complexity" evidence="1">
    <location>
        <begin position="191"/>
        <end position="211"/>
    </location>
</feature>
<evidence type="ECO:0000313" key="3">
    <source>
        <dbReference type="Proteomes" id="UP000313359"/>
    </source>
</evidence>
<sequence length="272" mass="29567">MFRPLPLVCGIYSGRTGTGAHKDIRRRTYAFPTRLPFPRPSSGVHKPEHVCSLGVGRSGRGGGFAPSSRMGRQQRGVRTCQAPRVVAIRPRPDYSPAACHFTLACRTRTRDRADALRLRPVARYAGDEVLAPLSAVSASFKLTQTPGFFSRLASPQTDSCQRRGQHGTRRTAVTSRRPWHRSRTHSTVTDASLPVPASAHASSAPVSLHSLDGSLRRRSRQAGTAGSTLVRPPITPSRMRDRSARSPIPTYDMQVDRSTKPPALSGGRSTTA</sequence>
<keyword evidence="3" id="KW-1185">Reference proteome</keyword>
<name>A0A5C2S6V5_9APHY</name>
<organism evidence="2 3">
    <name type="scientific">Lentinus tigrinus ALCF2SS1-6</name>
    <dbReference type="NCBI Taxonomy" id="1328759"/>
    <lineage>
        <taxon>Eukaryota</taxon>
        <taxon>Fungi</taxon>
        <taxon>Dikarya</taxon>
        <taxon>Basidiomycota</taxon>
        <taxon>Agaricomycotina</taxon>
        <taxon>Agaricomycetes</taxon>
        <taxon>Polyporales</taxon>
        <taxon>Polyporaceae</taxon>
        <taxon>Lentinus</taxon>
    </lineage>
</organism>
<reference evidence="2" key="1">
    <citation type="journal article" date="2018" name="Genome Biol. Evol.">
        <title>Genomics and development of Lentinus tigrinus, a white-rot wood-decaying mushroom with dimorphic fruiting bodies.</title>
        <authorList>
            <person name="Wu B."/>
            <person name="Xu Z."/>
            <person name="Knudson A."/>
            <person name="Carlson A."/>
            <person name="Chen N."/>
            <person name="Kovaka S."/>
            <person name="LaButti K."/>
            <person name="Lipzen A."/>
            <person name="Pennachio C."/>
            <person name="Riley R."/>
            <person name="Schakwitz W."/>
            <person name="Umezawa K."/>
            <person name="Ohm R.A."/>
            <person name="Grigoriev I.V."/>
            <person name="Nagy L.G."/>
            <person name="Gibbons J."/>
            <person name="Hibbett D."/>
        </authorList>
    </citation>
    <scope>NUCLEOTIDE SEQUENCE [LARGE SCALE GENOMIC DNA]</scope>
    <source>
        <strain evidence="2">ALCF2SS1-6</strain>
    </source>
</reference>
<dbReference type="AlphaFoldDB" id="A0A5C2S6V5"/>